<dbReference type="STRING" id="1297750.SAMN05444405_10188"/>
<evidence type="ECO:0000313" key="2">
    <source>
        <dbReference type="EMBL" id="SHE31005.1"/>
    </source>
</evidence>
<dbReference type="OrthoDB" id="794695at2"/>
<dbReference type="AlphaFoldDB" id="A0A1M4SFN7"/>
<gene>
    <name evidence="2" type="ORF">SAMN05444405_10188</name>
</gene>
<organism evidence="2 3">
    <name type="scientific">Bacteroides luti</name>
    <dbReference type="NCBI Taxonomy" id="1297750"/>
    <lineage>
        <taxon>Bacteria</taxon>
        <taxon>Pseudomonadati</taxon>
        <taxon>Bacteroidota</taxon>
        <taxon>Bacteroidia</taxon>
        <taxon>Bacteroidales</taxon>
        <taxon>Bacteroidaceae</taxon>
        <taxon>Bacteroides</taxon>
    </lineage>
</organism>
<evidence type="ECO:0000313" key="3">
    <source>
        <dbReference type="Proteomes" id="UP000184509"/>
    </source>
</evidence>
<keyword evidence="1" id="KW-0472">Membrane</keyword>
<feature type="transmembrane region" description="Helical" evidence="1">
    <location>
        <begin position="12"/>
        <end position="35"/>
    </location>
</feature>
<name>A0A1M4SFN7_9BACE</name>
<feature type="transmembrane region" description="Helical" evidence="1">
    <location>
        <begin position="100"/>
        <end position="122"/>
    </location>
</feature>
<feature type="transmembrane region" description="Helical" evidence="1">
    <location>
        <begin position="47"/>
        <end position="69"/>
    </location>
</feature>
<dbReference type="Proteomes" id="UP000184509">
    <property type="component" value="Unassembled WGS sequence"/>
</dbReference>
<protein>
    <submittedName>
        <fullName evidence="2">Uncharacterized protein</fullName>
    </submittedName>
</protein>
<proteinExistence type="predicted"/>
<keyword evidence="1" id="KW-0812">Transmembrane</keyword>
<dbReference type="RefSeq" id="WP_073398553.1">
    <property type="nucleotide sequence ID" value="NZ_FQTV01000001.1"/>
</dbReference>
<accession>A0A1M4SFN7</accession>
<keyword evidence="1" id="KW-1133">Transmembrane helix</keyword>
<reference evidence="3" key="1">
    <citation type="submission" date="2016-11" db="EMBL/GenBank/DDBJ databases">
        <authorList>
            <person name="Varghese N."/>
            <person name="Submissions S."/>
        </authorList>
    </citation>
    <scope>NUCLEOTIDE SEQUENCE [LARGE SCALE GENOMIC DNA]</scope>
    <source>
        <strain evidence="3">DSM 26991</strain>
    </source>
</reference>
<dbReference type="EMBL" id="FQTV01000001">
    <property type="protein sequence ID" value="SHE31005.1"/>
    <property type="molecule type" value="Genomic_DNA"/>
</dbReference>
<feature type="transmembrane region" description="Helical" evidence="1">
    <location>
        <begin position="142"/>
        <end position="162"/>
    </location>
</feature>
<keyword evidence="3" id="KW-1185">Reference proteome</keyword>
<sequence>MKKSDIYEVAIKILGIYFLVTIIQLMVGSFAYLSAMIFSENLSSDNMLYAGVSFFVFIVMILLDLCFIFKTDMIVRMICKSSDFEQDVPFSVSRKSVYEIALVLMGLIIIVWAFPDFIYKIWNYVQSLQMSTQNKSTLISSGIRIVVGLIAVVYSTAIANFLDKEKAVD</sequence>
<evidence type="ECO:0000256" key="1">
    <source>
        <dbReference type="SAM" id="Phobius"/>
    </source>
</evidence>